<dbReference type="InterPro" id="IPR036052">
    <property type="entry name" value="TrpB-like_PALP_sf"/>
</dbReference>
<feature type="domain" description="Tryptophan synthase beta chain-like PALP" evidence="5">
    <location>
        <begin position="21"/>
        <end position="302"/>
    </location>
</feature>
<gene>
    <name evidence="6" type="primary">sbnA</name>
    <name evidence="6" type="ORF">ACFPCV_20480</name>
</gene>
<dbReference type="CDD" id="cd01561">
    <property type="entry name" value="CBS_like"/>
    <property type="match status" value="1"/>
</dbReference>
<sequence length="334" mass="35240">MTHSTGLPGGQLSDRLRVLRGGLTPTPVVPLRADRLNLYAKLEFCNVNGSAKDRAALWILQQAIGRGDVHAGTTVVESSSGNFAVSLASYAVALGVRFVPVLDPHCNRGTEAYLRALCPVVEKVTEPDGTGGYLRTRLGRVRELLTGDPTGYWPDQYGNADAAEAHYRFTGAELCTALPRLDYLFVGVGTGGTIAGLSHRVKETFPGCAVIAVDAVGSAIFGAPPAPRRIPGLGSGIVPPLVGQALIDDVVHVADTDAITGCHDLLGEHGVYAGGSTGSVYHAIRHFFTANPVPRRTPSVAFLCADRGHAYAETVYDPAWVRTLRADEPVHAAA</sequence>
<dbReference type="PANTHER" id="PTHR10314">
    <property type="entry name" value="CYSTATHIONINE BETA-SYNTHASE"/>
    <property type="match status" value="1"/>
</dbReference>
<comment type="cofactor">
    <cofactor evidence="1">
        <name>pyridoxal 5'-phosphate</name>
        <dbReference type="ChEBI" id="CHEBI:597326"/>
    </cofactor>
</comment>
<comment type="subunit">
    <text evidence="2">Homodimer.</text>
</comment>
<dbReference type="SUPFAM" id="SSF53686">
    <property type="entry name" value="Tryptophan synthase beta subunit-like PLP-dependent enzymes"/>
    <property type="match status" value="1"/>
</dbReference>
<organism evidence="6 7">
    <name type="scientific">Actinophytocola glycyrrhizae</name>
    <dbReference type="NCBI Taxonomy" id="2044873"/>
    <lineage>
        <taxon>Bacteria</taxon>
        <taxon>Bacillati</taxon>
        <taxon>Actinomycetota</taxon>
        <taxon>Actinomycetes</taxon>
        <taxon>Pseudonocardiales</taxon>
        <taxon>Pseudonocardiaceae</taxon>
    </lineage>
</organism>
<protein>
    <submittedName>
        <fullName evidence="6">2,3-diaminopropionate biosynthesis protein SbnA</fullName>
    </submittedName>
</protein>
<comment type="caution">
    <text evidence="6">The sequence shown here is derived from an EMBL/GenBank/DDBJ whole genome shotgun (WGS) entry which is preliminary data.</text>
</comment>
<dbReference type="Pfam" id="PF00291">
    <property type="entry name" value="PALP"/>
    <property type="match status" value="1"/>
</dbReference>
<evidence type="ECO:0000313" key="7">
    <source>
        <dbReference type="Proteomes" id="UP001595859"/>
    </source>
</evidence>
<keyword evidence="4" id="KW-0663">Pyridoxal phosphate</keyword>
<keyword evidence="3" id="KW-0808">Transferase</keyword>
<dbReference type="RefSeq" id="WP_378057863.1">
    <property type="nucleotide sequence ID" value="NZ_JBHSIS010000009.1"/>
</dbReference>
<dbReference type="InterPro" id="IPR050214">
    <property type="entry name" value="Cys_Synth/Cystath_Beta-Synth"/>
</dbReference>
<evidence type="ECO:0000256" key="4">
    <source>
        <dbReference type="ARBA" id="ARBA00022898"/>
    </source>
</evidence>
<dbReference type="EMBL" id="JBHSIS010000009">
    <property type="protein sequence ID" value="MFC4855895.1"/>
    <property type="molecule type" value="Genomic_DNA"/>
</dbReference>
<evidence type="ECO:0000313" key="6">
    <source>
        <dbReference type="EMBL" id="MFC4855895.1"/>
    </source>
</evidence>
<proteinExistence type="predicted"/>
<dbReference type="InterPro" id="IPR001926">
    <property type="entry name" value="TrpB-like_PALP"/>
</dbReference>
<evidence type="ECO:0000256" key="2">
    <source>
        <dbReference type="ARBA" id="ARBA00011738"/>
    </source>
</evidence>
<dbReference type="Gene3D" id="3.40.50.1100">
    <property type="match status" value="2"/>
</dbReference>
<keyword evidence="7" id="KW-1185">Reference proteome</keyword>
<accession>A0ABV9S5Z5</accession>
<evidence type="ECO:0000259" key="5">
    <source>
        <dbReference type="Pfam" id="PF00291"/>
    </source>
</evidence>
<evidence type="ECO:0000256" key="3">
    <source>
        <dbReference type="ARBA" id="ARBA00022679"/>
    </source>
</evidence>
<reference evidence="7" key="1">
    <citation type="journal article" date="2019" name="Int. J. Syst. Evol. Microbiol.">
        <title>The Global Catalogue of Microorganisms (GCM) 10K type strain sequencing project: providing services to taxonomists for standard genome sequencing and annotation.</title>
        <authorList>
            <consortium name="The Broad Institute Genomics Platform"/>
            <consortium name="The Broad Institute Genome Sequencing Center for Infectious Disease"/>
            <person name="Wu L."/>
            <person name="Ma J."/>
        </authorList>
    </citation>
    <scope>NUCLEOTIDE SEQUENCE [LARGE SCALE GENOMIC DNA]</scope>
    <source>
        <strain evidence="7">ZS-22-S1</strain>
    </source>
</reference>
<dbReference type="InterPro" id="IPR023927">
    <property type="entry name" value="SbnA"/>
</dbReference>
<dbReference type="NCBIfam" id="TIGR03945">
    <property type="entry name" value="PLP_SbnA_fam"/>
    <property type="match status" value="1"/>
</dbReference>
<name>A0ABV9S5Z5_9PSEU</name>
<dbReference type="Proteomes" id="UP001595859">
    <property type="component" value="Unassembled WGS sequence"/>
</dbReference>
<evidence type="ECO:0000256" key="1">
    <source>
        <dbReference type="ARBA" id="ARBA00001933"/>
    </source>
</evidence>